<dbReference type="PROSITE" id="PS01007">
    <property type="entry name" value="TRANSPOSASE_MUTATOR"/>
    <property type="match status" value="1"/>
</dbReference>
<dbReference type="Pfam" id="PF10551">
    <property type="entry name" value="MULE"/>
    <property type="match status" value="1"/>
</dbReference>
<dbReference type="PANTHER" id="PTHR31973">
    <property type="entry name" value="POLYPROTEIN, PUTATIVE-RELATED"/>
    <property type="match status" value="1"/>
</dbReference>
<proteinExistence type="predicted"/>
<evidence type="ECO:0000256" key="3">
    <source>
        <dbReference type="ARBA" id="ARBA00023172"/>
    </source>
</evidence>
<accession>A0A5B7LJU4</accession>
<evidence type="ECO:0000313" key="5">
    <source>
        <dbReference type="EMBL" id="QBG82579.1"/>
    </source>
</evidence>
<dbReference type="GO" id="GO:0006313">
    <property type="term" value="P:DNA transposition"/>
    <property type="evidence" value="ECO:0007669"/>
    <property type="project" value="InterPro"/>
</dbReference>
<feature type="domain" description="MULE transposase" evidence="4">
    <location>
        <begin position="21"/>
        <end position="117"/>
    </location>
</feature>
<keyword evidence="3" id="KW-0233">DNA recombination</keyword>
<dbReference type="InterPro" id="IPR001207">
    <property type="entry name" value="Transposase_mutator"/>
</dbReference>
<evidence type="ECO:0000256" key="1">
    <source>
        <dbReference type="ARBA" id="ARBA00022578"/>
    </source>
</evidence>
<dbReference type="EMBL" id="MH837998">
    <property type="protein sequence ID" value="QBG82579.1"/>
    <property type="molecule type" value="Genomic_DNA"/>
</dbReference>
<reference evidence="5" key="1">
    <citation type="journal article" date="2019" name="Plant Physiol.">
        <title>Purine permease-type benzylisoquinoline alkaloid transporters in opium poppy.</title>
        <authorList>
            <person name="Dastmalchi M."/>
            <person name="Chang L."/>
            <person name="Chen R."/>
            <person name="Yu L."/>
            <person name="Chen X."/>
            <person name="Hagel J."/>
            <person name="Facchini P.J."/>
        </authorList>
    </citation>
    <scope>NUCLEOTIDE SEQUENCE</scope>
</reference>
<evidence type="ECO:0000259" key="4">
    <source>
        <dbReference type="Pfam" id="PF10551"/>
    </source>
</evidence>
<dbReference type="PANTHER" id="PTHR31973:SF187">
    <property type="entry name" value="MUTATOR TRANSPOSASE MUDRA PROTEIN"/>
    <property type="match status" value="1"/>
</dbReference>
<dbReference type="GO" id="GO:0004803">
    <property type="term" value="F:transposase activity"/>
    <property type="evidence" value="ECO:0007669"/>
    <property type="project" value="InterPro"/>
</dbReference>
<dbReference type="InterPro" id="IPR018289">
    <property type="entry name" value="MULE_transposase_dom"/>
</dbReference>
<dbReference type="GO" id="GO:0003677">
    <property type="term" value="F:DNA binding"/>
    <property type="evidence" value="ECO:0007669"/>
    <property type="project" value="UniProtKB-KW"/>
</dbReference>
<sequence length="150" mass="16923">MSMTISFAAPMRGFQKACRGVIGLDACHITGKRGGVLMDATAIYGQNSLVPLGIRVAKSETKERWTGFLKDLAPAINAHHAGRITFISDRQKGLLEYVPKVFPGARVRYCFRHLYKNFKKYHKAPTLHNLLWNACKAYKVRHFQVCAPLF</sequence>
<keyword evidence="1" id="KW-0815">Transposition</keyword>
<name>A0A5B7LJU4_PAPSO</name>
<organism evidence="5">
    <name type="scientific">Papaver somniferum</name>
    <name type="common">Opium poppy</name>
    <dbReference type="NCBI Taxonomy" id="3469"/>
    <lineage>
        <taxon>Eukaryota</taxon>
        <taxon>Viridiplantae</taxon>
        <taxon>Streptophyta</taxon>
        <taxon>Embryophyta</taxon>
        <taxon>Tracheophyta</taxon>
        <taxon>Spermatophyta</taxon>
        <taxon>Magnoliopsida</taxon>
        <taxon>Ranunculales</taxon>
        <taxon>Papaveraceae</taxon>
        <taxon>Papaveroideae</taxon>
        <taxon>Papaver</taxon>
    </lineage>
</organism>
<keyword evidence="2" id="KW-0238">DNA-binding</keyword>
<protein>
    <recommendedName>
        <fullName evidence="4">MULE transposase domain-containing protein</fullName>
    </recommendedName>
</protein>
<dbReference type="AlphaFoldDB" id="A0A5B7LJU4"/>
<evidence type="ECO:0000256" key="2">
    <source>
        <dbReference type="ARBA" id="ARBA00023125"/>
    </source>
</evidence>